<evidence type="ECO:0000313" key="2">
    <source>
        <dbReference type="Proteomes" id="UP001652564"/>
    </source>
</evidence>
<gene>
    <name evidence="1" type="ORF">OEZ71_14655</name>
</gene>
<protein>
    <submittedName>
        <fullName evidence="1">Uncharacterized protein</fullName>
    </submittedName>
</protein>
<dbReference type="EMBL" id="JAOWKZ010000003">
    <property type="protein sequence ID" value="MCV2873539.1"/>
    <property type="molecule type" value="Genomic_DNA"/>
</dbReference>
<sequence>MPVDQRFGGGSLTFPGYGKGYVYRMLLSDQQGQIAVCGAGYFQDASSAVGVRRLLRQAEVRINGRKVVRDLSFFSQVRSEAALEVGPANCVMTGFPTPISEDVDVDVKFPSGFVRF</sequence>
<organism evidence="1 2">
    <name type="scientific">Albidovulum litorale</name>
    <dbReference type="NCBI Taxonomy" id="2984134"/>
    <lineage>
        <taxon>Bacteria</taxon>
        <taxon>Pseudomonadati</taxon>
        <taxon>Pseudomonadota</taxon>
        <taxon>Alphaproteobacteria</taxon>
        <taxon>Rhodobacterales</taxon>
        <taxon>Paracoccaceae</taxon>
        <taxon>Albidovulum</taxon>
    </lineage>
</organism>
<evidence type="ECO:0000313" key="1">
    <source>
        <dbReference type="EMBL" id="MCV2873539.1"/>
    </source>
</evidence>
<proteinExistence type="predicted"/>
<reference evidence="1 2" key="1">
    <citation type="submission" date="2022-10" db="EMBL/GenBank/DDBJ databases">
        <title>Defluviimonas sp. nov., isolated from ocean surface sediments.</title>
        <authorList>
            <person name="He W."/>
            <person name="Wang L."/>
            <person name="Zhang D.-F."/>
        </authorList>
    </citation>
    <scope>NUCLEOTIDE SEQUENCE [LARGE SCALE GENOMIC DNA]</scope>
    <source>
        <strain evidence="1 2">WL0050</strain>
    </source>
</reference>
<dbReference type="Proteomes" id="UP001652564">
    <property type="component" value="Unassembled WGS sequence"/>
</dbReference>
<name>A0ABT2ZRA9_9RHOB</name>
<keyword evidence="2" id="KW-1185">Reference proteome</keyword>
<comment type="caution">
    <text evidence="1">The sequence shown here is derived from an EMBL/GenBank/DDBJ whole genome shotgun (WGS) entry which is preliminary data.</text>
</comment>
<accession>A0ABT2ZRA9</accession>